<accession>A0AA40KTH1</accession>
<name>A0AA40KTH1_9HYME</name>
<proteinExistence type="predicted"/>
<protein>
    <submittedName>
        <fullName evidence="1">Uncharacterized protein</fullName>
    </submittedName>
</protein>
<evidence type="ECO:0000313" key="2">
    <source>
        <dbReference type="Proteomes" id="UP001177670"/>
    </source>
</evidence>
<organism evidence="1 2">
    <name type="scientific">Melipona bicolor</name>
    <dbReference type="NCBI Taxonomy" id="60889"/>
    <lineage>
        <taxon>Eukaryota</taxon>
        <taxon>Metazoa</taxon>
        <taxon>Ecdysozoa</taxon>
        <taxon>Arthropoda</taxon>
        <taxon>Hexapoda</taxon>
        <taxon>Insecta</taxon>
        <taxon>Pterygota</taxon>
        <taxon>Neoptera</taxon>
        <taxon>Endopterygota</taxon>
        <taxon>Hymenoptera</taxon>
        <taxon>Apocrita</taxon>
        <taxon>Aculeata</taxon>
        <taxon>Apoidea</taxon>
        <taxon>Anthophila</taxon>
        <taxon>Apidae</taxon>
        <taxon>Melipona</taxon>
    </lineage>
</organism>
<reference evidence="1" key="1">
    <citation type="submission" date="2021-10" db="EMBL/GenBank/DDBJ databases">
        <title>Melipona bicolor Genome sequencing and assembly.</title>
        <authorList>
            <person name="Araujo N.S."/>
            <person name="Arias M.C."/>
        </authorList>
    </citation>
    <scope>NUCLEOTIDE SEQUENCE</scope>
    <source>
        <strain evidence="1">USP_2M_L1-L4_2017</strain>
        <tissue evidence="1">Whole body</tissue>
    </source>
</reference>
<dbReference type="Proteomes" id="UP001177670">
    <property type="component" value="Unassembled WGS sequence"/>
</dbReference>
<dbReference type="AlphaFoldDB" id="A0AA40KTH1"/>
<dbReference type="EMBL" id="JAHYIQ010000005">
    <property type="protein sequence ID" value="KAK1132087.1"/>
    <property type="molecule type" value="Genomic_DNA"/>
</dbReference>
<evidence type="ECO:0000313" key="1">
    <source>
        <dbReference type="EMBL" id="KAK1132087.1"/>
    </source>
</evidence>
<gene>
    <name evidence="1" type="ORF">K0M31_016225</name>
</gene>
<keyword evidence="2" id="KW-1185">Reference proteome</keyword>
<feature type="non-terminal residue" evidence="1">
    <location>
        <position position="62"/>
    </location>
</feature>
<sequence>MAVVSFSEFLKNDKRHHDKPVSNRADNCKLYSQLKAEAATRLKSISVYSATSSPSCECPLCN</sequence>
<comment type="caution">
    <text evidence="1">The sequence shown here is derived from an EMBL/GenBank/DDBJ whole genome shotgun (WGS) entry which is preliminary data.</text>
</comment>